<evidence type="ECO:0000256" key="3">
    <source>
        <dbReference type="ARBA" id="ARBA00022771"/>
    </source>
</evidence>
<gene>
    <name evidence="10" type="ORF">MPDQ_003031</name>
</gene>
<evidence type="ECO:0008006" key="12">
    <source>
        <dbReference type="Google" id="ProtNLM"/>
    </source>
</evidence>
<dbReference type="CDD" id="cd20908">
    <property type="entry name" value="SUF4-like"/>
    <property type="match status" value="1"/>
</dbReference>
<dbReference type="GO" id="GO:0008270">
    <property type="term" value="F:zinc ion binding"/>
    <property type="evidence" value="ECO:0007669"/>
    <property type="project" value="UniProtKB-KW"/>
</dbReference>
<keyword evidence="4" id="KW-0862">Zinc</keyword>
<evidence type="ECO:0000256" key="4">
    <source>
        <dbReference type="ARBA" id="ARBA00022833"/>
    </source>
</evidence>
<keyword evidence="2" id="KW-0479">Metal-binding</keyword>
<dbReference type="SMART" id="SM00355">
    <property type="entry name" value="ZnF_C2H2"/>
    <property type="match status" value="2"/>
</dbReference>
<keyword evidence="3 6" id="KW-0863">Zinc-finger</keyword>
<dbReference type="Gene3D" id="3.30.160.60">
    <property type="entry name" value="Classic Zinc Finger"/>
    <property type="match status" value="1"/>
</dbReference>
<dbReference type="InterPro" id="IPR036236">
    <property type="entry name" value="Znf_C2H2_sf"/>
</dbReference>
<dbReference type="PROSITE" id="PS50157">
    <property type="entry name" value="ZINC_FINGER_C2H2_2"/>
    <property type="match status" value="1"/>
</dbReference>
<feature type="compositionally biased region" description="Basic and acidic residues" evidence="7">
    <location>
        <begin position="385"/>
        <end position="398"/>
    </location>
</feature>
<evidence type="ECO:0000313" key="11">
    <source>
        <dbReference type="Proteomes" id="UP000319663"/>
    </source>
</evidence>
<comment type="subcellular location">
    <subcellularLocation>
        <location evidence="1">Nucleus</location>
    </subcellularLocation>
</comment>
<dbReference type="OrthoDB" id="1306014at2759"/>
<dbReference type="InterPro" id="IPR013087">
    <property type="entry name" value="Znf_C2H2_type"/>
</dbReference>
<proteinExistence type="predicted"/>
<evidence type="ECO:0000256" key="2">
    <source>
        <dbReference type="ARBA" id="ARBA00022723"/>
    </source>
</evidence>
<feature type="compositionally biased region" description="Polar residues" evidence="7">
    <location>
        <begin position="174"/>
        <end position="191"/>
    </location>
</feature>
<dbReference type="PANTHER" id="PTHR23215:SF0">
    <property type="entry name" value="BUB3-INTERACTING AND GLEBS MOTIF-CONTAINING PROTEIN ZNF207"/>
    <property type="match status" value="1"/>
</dbReference>
<dbReference type="SUPFAM" id="SSF57667">
    <property type="entry name" value="beta-beta-alpha zinc fingers"/>
    <property type="match status" value="1"/>
</dbReference>
<dbReference type="PROSITE" id="PS50808">
    <property type="entry name" value="ZF_BED"/>
    <property type="match status" value="1"/>
</dbReference>
<name>A0A507R6K1_MONPU</name>
<dbReference type="GO" id="GO:0005634">
    <property type="term" value="C:nucleus"/>
    <property type="evidence" value="ECO:0007669"/>
    <property type="project" value="UniProtKB-SubCell"/>
</dbReference>
<keyword evidence="11" id="KW-1185">Reference proteome</keyword>
<dbReference type="InterPro" id="IPR003656">
    <property type="entry name" value="Znf_BED"/>
</dbReference>
<dbReference type="Proteomes" id="UP000319663">
    <property type="component" value="Unassembled WGS sequence"/>
</dbReference>
<feature type="region of interest" description="Disordered" evidence="7">
    <location>
        <begin position="266"/>
        <end position="313"/>
    </location>
</feature>
<organism evidence="10 11">
    <name type="scientific">Monascus purpureus</name>
    <name type="common">Red mold</name>
    <name type="synonym">Monascus anka</name>
    <dbReference type="NCBI Taxonomy" id="5098"/>
    <lineage>
        <taxon>Eukaryota</taxon>
        <taxon>Fungi</taxon>
        <taxon>Dikarya</taxon>
        <taxon>Ascomycota</taxon>
        <taxon>Pezizomycotina</taxon>
        <taxon>Eurotiomycetes</taxon>
        <taxon>Eurotiomycetidae</taxon>
        <taxon>Eurotiales</taxon>
        <taxon>Aspergillaceae</taxon>
        <taxon>Monascus</taxon>
    </lineage>
</organism>
<evidence type="ECO:0000259" key="8">
    <source>
        <dbReference type="PROSITE" id="PS50157"/>
    </source>
</evidence>
<evidence type="ECO:0000313" key="10">
    <source>
        <dbReference type="EMBL" id="TQB77393.1"/>
    </source>
</evidence>
<evidence type="ECO:0000256" key="1">
    <source>
        <dbReference type="ARBA" id="ARBA00004123"/>
    </source>
</evidence>
<evidence type="ECO:0000259" key="9">
    <source>
        <dbReference type="PROSITE" id="PS50808"/>
    </source>
</evidence>
<dbReference type="FunFam" id="3.30.160.60:FF:000354">
    <property type="entry name" value="C2H2 finger domain-containing protein"/>
    <property type="match status" value="1"/>
</dbReference>
<reference evidence="10 11" key="1">
    <citation type="submission" date="2019-06" db="EMBL/GenBank/DDBJ databases">
        <title>Wine fermentation using esterase from Monascus purpureus.</title>
        <authorList>
            <person name="Geng C."/>
            <person name="Zhang Y."/>
        </authorList>
    </citation>
    <scope>NUCLEOTIDE SEQUENCE [LARGE SCALE GENOMIC DNA]</scope>
    <source>
        <strain evidence="10">HQ1</strain>
    </source>
</reference>
<evidence type="ECO:0000256" key="7">
    <source>
        <dbReference type="SAM" id="MobiDB-lite"/>
    </source>
</evidence>
<feature type="region of interest" description="Disordered" evidence="7">
    <location>
        <begin position="116"/>
        <end position="195"/>
    </location>
</feature>
<feature type="region of interest" description="Disordered" evidence="7">
    <location>
        <begin position="373"/>
        <end position="418"/>
    </location>
</feature>
<dbReference type="EMBL" id="VIFY01000002">
    <property type="protein sequence ID" value="TQB77393.1"/>
    <property type="molecule type" value="Genomic_DNA"/>
</dbReference>
<comment type="caution">
    <text evidence="10">The sequence shown here is derived from an EMBL/GenBank/DDBJ whole genome shotgun (WGS) entry which is preliminary data.</text>
</comment>
<dbReference type="PROSITE" id="PS00028">
    <property type="entry name" value="ZINC_FINGER_C2H2_1"/>
    <property type="match status" value="1"/>
</dbReference>
<feature type="domain" description="BED-type" evidence="9">
    <location>
        <begin position="12"/>
        <end position="71"/>
    </location>
</feature>
<feature type="domain" description="C2H2-type" evidence="8">
    <location>
        <begin position="41"/>
        <end position="69"/>
    </location>
</feature>
<evidence type="ECO:0000256" key="5">
    <source>
        <dbReference type="ARBA" id="ARBA00023242"/>
    </source>
</evidence>
<keyword evidence="5" id="KW-0539">Nucleus</keyword>
<feature type="compositionally biased region" description="Basic and acidic residues" evidence="7">
    <location>
        <begin position="136"/>
        <end position="158"/>
    </location>
</feature>
<sequence>MGKKKRGPTLEELLARPWCYYCERDFDDLKILISHQKAKHFKCERCGRRLNTAGGLSVHMSQVHKEQLTAVENALPNRSSLDVEIFGMEGVPEDIIQGHNQRVITQFQQAEVERQAVTGNPPPGTTSGGQQPAKKPKLESAADLKKRLAEHKAKKAEMRAGGSSGEATPVGAGQSLQTPGEYGQSPQTLATASPFGVPASTQPYAYPQPYGAAAATATSPYPQTTSPVYQNYSPGTQQPITPATYTPSGYSPQPFQAGIAASPAIPAYSNGQTPFAQAQQHPPAAHTPPQTSSAFPPRHGSLPAAPSLPQRPVVGAPQVNAQQMQQMHLGNSIPSGVAHNTYGQPGLVNGDQTPVSTSMNSLISGAAKQADEAAAVAATSQKPAEPTEEKPSKKDKSKPARLVYSDNETSPEEKMAKLPRYAFVPDRKQETVLGEGPAIAVTGTVRETDKVVDPTHY</sequence>
<feature type="compositionally biased region" description="Low complexity" evidence="7">
    <location>
        <begin position="272"/>
        <end position="294"/>
    </location>
</feature>
<dbReference type="PANTHER" id="PTHR23215">
    <property type="entry name" value="ZINC FINGER PROTEIN 207"/>
    <property type="match status" value="1"/>
</dbReference>
<dbReference type="GO" id="GO:0003677">
    <property type="term" value="F:DNA binding"/>
    <property type="evidence" value="ECO:0007669"/>
    <property type="project" value="InterPro"/>
</dbReference>
<feature type="region of interest" description="Disordered" evidence="7">
    <location>
        <begin position="331"/>
        <end position="358"/>
    </location>
</feature>
<protein>
    <recommendedName>
        <fullName evidence="12">C2H2-type domain-containing protein</fullName>
    </recommendedName>
</protein>
<dbReference type="AlphaFoldDB" id="A0A507R6K1"/>
<dbReference type="STRING" id="5098.A0A507R6K1"/>
<evidence type="ECO:0000256" key="6">
    <source>
        <dbReference type="PROSITE-ProRule" id="PRU00042"/>
    </source>
</evidence>
<accession>A0A507R6K1</accession>